<accession>G0U8H3</accession>
<keyword evidence="5" id="KW-0472">Membrane</keyword>
<reference evidence="6" key="1">
    <citation type="journal article" date="2012" name="Proc. Natl. Acad. Sci. U.S.A.">
        <title>Antigenic diversity is generated by distinct evolutionary mechanisms in African trypanosome species.</title>
        <authorList>
            <person name="Jackson A.P."/>
            <person name="Berry A."/>
            <person name="Aslett M."/>
            <person name="Allison H.C."/>
            <person name="Burton P."/>
            <person name="Vavrova-Anderson J."/>
            <person name="Brown R."/>
            <person name="Browne H."/>
            <person name="Corton N."/>
            <person name="Hauser H."/>
            <person name="Gamble J."/>
            <person name="Gilderthorp R."/>
            <person name="Marcello L."/>
            <person name="McQuillan J."/>
            <person name="Otto T.D."/>
            <person name="Quail M.A."/>
            <person name="Sanders M.J."/>
            <person name="van Tonder A."/>
            <person name="Ginger M.L."/>
            <person name="Field M.C."/>
            <person name="Barry J.D."/>
            <person name="Hertz-Fowler C."/>
            <person name="Berriman M."/>
        </authorList>
    </citation>
    <scope>NUCLEOTIDE SEQUENCE</scope>
    <source>
        <strain evidence="6">Y486</strain>
    </source>
</reference>
<dbReference type="PANTHER" id="PTHR28163:SF1">
    <property type="entry name" value="PROTEIN PET117 HOMOLOG, MITOCHONDRIAL"/>
    <property type="match status" value="1"/>
</dbReference>
<evidence type="ECO:0000256" key="3">
    <source>
        <dbReference type="ARBA" id="ARBA00022946"/>
    </source>
</evidence>
<evidence type="ECO:0000256" key="2">
    <source>
        <dbReference type="ARBA" id="ARBA00008197"/>
    </source>
</evidence>
<feature type="transmembrane region" description="Helical" evidence="5">
    <location>
        <begin position="27"/>
        <end position="45"/>
    </location>
</feature>
<proteinExistence type="inferred from homology"/>
<dbReference type="Pfam" id="PF15786">
    <property type="entry name" value="PET117"/>
    <property type="match status" value="1"/>
</dbReference>
<dbReference type="PANTHER" id="PTHR28163">
    <property type="entry name" value="PROTEIN PET117 HOMOLOG, MITOCHONDRIAL"/>
    <property type="match status" value="1"/>
</dbReference>
<dbReference type="EMBL" id="HE573027">
    <property type="protein sequence ID" value="CCC53899.1"/>
    <property type="molecule type" value="Genomic_DNA"/>
</dbReference>
<gene>
    <name evidence="6" type="ORF">TVY486_1113830</name>
</gene>
<keyword evidence="3" id="KW-0809">Transit peptide</keyword>
<dbReference type="InterPro" id="IPR031568">
    <property type="entry name" value="Pet117"/>
</dbReference>
<protein>
    <submittedName>
        <fullName evidence="6">Uncharacterized protein</fullName>
    </submittedName>
</protein>
<comment type="subcellular location">
    <subcellularLocation>
        <location evidence="1">Mitochondrion</location>
    </subcellularLocation>
</comment>
<sequence>MNSYSRLSCGDQKALKWIGWRRRTDRHMFFGSIFAAIAIYASVYYSEERNRERRHASIAKDIERERWRAQELGYGVPTDDGFAERYLGTACRGS</sequence>
<keyword evidence="5" id="KW-0812">Transmembrane</keyword>
<organism evidence="6">
    <name type="scientific">Trypanosoma vivax (strain Y486)</name>
    <dbReference type="NCBI Taxonomy" id="1055687"/>
    <lineage>
        <taxon>Eukaryota</taxon>
        <taxon>Discoba</taxon>
        <taxon>Euglenozoa</taxon>
        <taxon>Kinetoplastea</taxon>
        <taxon>Metakinetoplastina</taxon>
        <taxon>Trypanosomatida</taxon>
        <taxon>Trypanosomatidae</taxon>
        <taxon>Trypanosoma</taxon>
        <taxon>Duttonella</taxon>
    </lineage>
</organism>
<evidence type="ECO:0000256" key="4">
    <source>
        <dbReference type="ARBA" id="ARBA00023128"/>
    </source>
</evidence>
<evidence type="ECO:0000256" key="1">
    <source>
        <dbReference type="ARBA" id="ARBA00004173"/>
    </source>
</evidence>
<dbReference type="VEuPathDB" id="TriTrypDB:TvY486_1113830"/>
<dbReference type="GO" id="GO:0033617">
    <property type="term" value="P:mitochondrial respiratory chain complex IV assembly"/>
    <property type="evidence" value="ECO:0007669"/>
    <property type="project" value="TreeGrafter"/>
</dbReference>
<keyword evidence="5" id="KW-1133">Transmembrane helix</keyword>
<dbReference type="OMA" id="RWRACEL"/>
<keyword evidence="4" id="KW-0496">Mitochondrion</keyword>
<dbReference type="GO" id="GO:0005739">
    <property type="term" value="C:mitochondrion"/>
    <property type="evidence" value="ECO:0007669"/>
    <property type="project" value="UniProtKB-SubCell"/>
</dbReference>
<evidence type="ECO:0000313" key="6">
    <source>
        <dbReference type="EMBL" id="CCC53899.1"/>
    </source>
</evidence>
<dbReference type="AlphaFoldDB" id="G0U8H3"/>
<evidence type="ECO:0000256" key="5">
    <source>
        <dbReference type="SAM" id="Phobius"/>
    </source>
</evidence>
<name>G0U8H3_TRYVY</name>
<comment type="similarity">
    <text evidence="2">Belongs to the PET117 family.</text>
</comment>